<gene>
    <name evidence="2" type="ORF">CVT26_008377</name>
</gene>
<feature type="domain" description="F-box" evidence="1">
    <location>
        <begin position="1"/>
        <end position="50"/>
    </location>
</feature>
<dbReference type="EMBL" id="NHYE01001418">
    <property type="protein sequence ID" value="PPQ95694.1"/>
    <property type="molecule type" value="Genomic_DNA"/>
</dbReference>
<dbReference type="PROSITE" id="PS50181">
    <property type="entry name" value="FBOX"/>
    <property type="match status" value="1"/>
</dbReference>
<keyword evidence="3" id="KW-1185">Reference proteome</keyword>
<dbReference type="Proteomes" id="UP000284706">
    <property type="component" value="Unassembled WGS sequence"/>
</dbReference>
<dbReference type="OrthoDB" id="3541472at2759"/>
<comment type="caution">
    <text evidence="2">The sequence shown here is derived from an EMBL/GenBank/DDBJ whole genome shotgun (WGS) entry which is preliminary data.</text>
</comment>
<reference evidence="2 3" key="1">
    <citation type="journal article" date="2018" name="Evol. Lett.">
        <title>Horizontal gene cluster transfer increased hallucinogenic mushroom diversity.</title>
        <authorList>
            <person name="Reynolds H.T."/>
            <person name="Vijayakumar V."/>
            <person name="Gluck-Thaler E."/>
            <person name="Korotkin H.B."/>
            <person name="Matheny P.B."/>
            <person name="Slot J.C."/>
        </authorList>
    </citation>
    <scope>NUCLEOTIDE SEQUENCE [LARGE SCALE GENOMIC DNA]</scope>
    <source>
        <strain evidence="2 3">SRW20</strain>
    </source>
</reference>
<sequence length="558" mass="64533">MTRLLSLPPELLNYISDLCEMQEIKSLRLVCKQLDEQLASDVLDTLAFHMHKDRYQKTMDILRTLYREPHGAAPRVTKHLVLRSLSPQHDENPSTIYHYIGGELVEQPEPQVPQEILDAEAELENILLDALHSLKSVESVRWEPGESDKKWAHTSVLDALLSYTNLTKLEAYLPYALIPVPFHLLTTLREIDFDEHVSKDKTIGRRSFDNLAQLLAHSPPGQITRLAVHREWYKTRTSQAYSLHDLFRFVDQNGPPWTLKHLELFHSFVRLDPVTASHLRHLRSLRLEHALEPVRQPIVLGVRGSFDQCGVVPDDVFERQQAVGTSLNQFWMDLARERIFLEEIWITNIVPGFLQYLTMYSGLKKLSLWDGLWDNTPGSETVAENFFGEPFKLATHINSLEHLSIHITYEGSWCLGWHNLDQLCRLKSLKVLEMSVIRADVEFPETEHDAESHQEDFFKVLVDTIALKLPNLQKLILGSAVLERLRGQKLGTLAHMHRRWVLQKIISQIERYRAPPSYSRLPVLRSWRRDFYPEVFLLADGTSVLGYREECASAEIDE</sequence>
<evidence type="ECO:0000313" key="2">
    <source>
        <dbReference type="EMBL" id="PPQ95694.1"/>
    </source>
</evidence>
<name>A0A409XY47_9AGAR</name>
<dbReference type="InterPro" id="IPR001810">
    <property type="entry name" value="F-box_dom"/>
</dbReference>
<dbReference type="AlphaFoldDB" id="A0A409XY47"/>
<accession>A0A409XY47</accession>
<proteinExistence type="predicted"/>
<protein>
    <recommendedName>
        <fullName evidence="1">F-box domain-containing protein</fullName>
    </recommendedName>
</protein>
<dbReference type="InParanoid" id="A0A409XY47"/>
<dbReference type="SUPFAM" id="SSF52047">
    <property type="entry name" value="RNI-like"/>
    <property type="match status" value="1"/>
</dbReference>
<evidence type="ECO:0000259" key="1">
    <source>
        <dbReference type="PROSITE" id="PS50181"/>
    </source>
</evidence>
<organism evidence="2 3">
    <name type="scientific">Gymnopilus dilepis</name>
    <dbReference type="NCBI Taxonomy" id="231916"/>
    <lineage>
        <taxon>Eukaryota</taxon>
        <taxon>Fungi</taxon>
        <taxon>Dikarya</taxon>
        <taxon>Basidiomycota</taxon>
        <taxon>Agaricomycotina</taxon>
        <taxon>Agaricomycetes</taxon>
        <taxon>Agaricomycetidae</taxon>
        <taxon>Agaricales</taxon>
        <taxon>Agaricineae</taxon>
        <taxon>Hymenogastraceae</taxon>
        <taxon>Gymnopilus</taxon>
    </lineage>
</organism>
<evidence type="ECO:0000313" key="3">
    <source>
        <dbReference type="Proteomes" id="UP000284706"/>
    </source>
</evidence>